<dbReference type="Proteomes" id="UP000699865">
    <property type="component" value="Unassembled WGS sequence"/>
</dbReference>
<sequence length="106" mass="11665">MTGWKSCRFAVPSLGVRAIGLEPAPFSKLSESAREFPHTRSAPPPAKGEAGGGFNNDSVMKLLVILPESMLYIDYIFVCEMLSNALKSQFFIKLIGVNCFLLRQNP</sequence>
<name>A0ABS6L5B3_9GAMM</name>
<protein>
    <submittedName>
        <fullName evidence="2">Uncharacterized protein</fullName>
    </submittedName>
</protein>
<reference evidence="2 3" key="1">
    <citation type="submission" date="2021-03" db="EMBL/GenBank/DDBJ databases">
        <title>Five novel Rahnella species.</title>
        <authorList>
            <person name="Brady C."/>
            <person name="Asselin J."/>
            <person name="Beer S."/>
            <person name="Bruberg M.B."/>
            <person name="Crampton B."/>
            <person name="Venter S."/>
            <person name="Arnold D."/>
            <person name="Denman S."/>
        </authorList>
    </citation>
    <scope>NUCLEOTIDE SEQUENCE [LARGE SCALE GENOMIC DNA]</scope>
    <source>
        <strain evidence="2 3">L72c</strain>
    </source>
</reference>
<organism evidence="2 3">
    <name type="scientific">Rahnella perminowiae</name>
    <dbReference type="NCBI Taxonomy" id="2816244"/>
    <lineage>
        <taxon>Bacteria</taxon>
        <taxon>Pseudomonadati</taxon>
        <taxon>Pseudomonadota</taxon>
        <taxon>Gammaproteobacteria</taxon>
        <taxon>Enterobacterales</taxon>
        <taxon>Yersiniaceae</taxon>
        <taxon>Rahnella</taxon>
    </lineage>
</organism>
<feature type="region of interest" description="Disordered" evidence="1">
    <location>
        <begin position="33"/>
        <end position="54"/>
    </location>
</feature>
<evidence type="ECO:0000256" key="1">
    <source>
        <dbReference type="SAM" id="MobiDB-lite"/>
    </source>
</evidence>
<keyword evidence="3" id="KW-1185">Reference proteome</keyword>
<gene>
    <name evidence="2" type="ORF">J1786_19695</name>
</gene>
<evidence type="ECO:0000313" key="3">
    <source>
        <dbReference type="Proteomes" id="UP000699865"/>
    </source>
</evidence>
<accession>A0ABS6L5B3</accession>
<comment type="caution">
    <text evidence="2">The sequence shown here is derived from an EMBL/GenBank/DDBJ whole genome shotgun (WGS) entry which is preliminary data.</text>
</comment>
<dbReference type="EMBL" id="JAFMOU010000071">
    <property type="protein sequence ID" value="MBU9837027.1"/>
    <property type="molecule type" value="Genomic_DNA"/>
</dbReference>
<evidence type="ECO:0000313" key="2">
    <source>
        <dbReference type="EMBL" id="MBU9837027.1"/>
    </source>
</evidence>
<proteinExistence type="predicted"/>